<dbReference type="EMBL" id="MCBR01020925">
    <property type="protein sequence ID" value="RKF54747.1"/>
    <property type="molecule type" value="Genomic_DNA"/>
</dbReference>
<gene>
    <name evidence="2" type="ORF">GcC1_209020</name>
</gene>
<dbReference type="PANTHER" id="PTHR48174">
    <property type="entry name" value="DUF946 FAMILY PROTEIN"/>
    <property type="match status" value="1"/>
</dbReference>
<organism evidence="2 3">
    <name type="scientific">Golovinomyces cichoracearum</name>
    <dbReference type="NCBI Taxonomy" id="62708"/>
    <lineage>
        <taxon>Eukaryota</taxon>
        <taxon>Fungi</taxon>
        <taxon>Dikarya</taxon>
        <taxon>Ascomycota</taxon>
        <taxon>Pezizomycotina</taxon>
        <taxon>Leotiomycetes</taxon>
        <taxon>Erysiphales</taxon>
        <taxon>Erysiphaceae</taxon>
        <taxon>Golovinomyces</taxon>
    </lineage>
</organism>
<protein>
    <submittedName>
        <fullName evidence="2">Putative vacuolar protein sorting-associated protein TDA6</fullName>
    </submittedName>
</protein>
<evidence type="ECO:0000256" key="1">
    <source>
        <dbReference type="SAM" id="SignalP"/>
    </source>
</evidence>
<accession>A0A420HBD8</accession>
<reference evidence="2 3" key="1">
    <citation type="journal article" date="2018" name="BMC Genomics">
        <title>Comparative genome analyses reveal sequence features reflecting distinct modes of host-adaptation between dicot and monocot powdery mildew.</title>
        <authorList>
            <person name="Wu Y."/>
            <person name="Ma X."/>
            <person name="Pan Z."/>
            <person name="Kale S.D."/>
            <person name="Song Y."/>
            <person name="King H."/>
            <person name="Zhang Q."/>
            <person name="Presley C."/>
            <person name="Deng X."/>
            <person name="Wei C.I."/>
            <person name="Xiao S."/>
        </authorList>
    </citation>
    <scope>NUCLEOTIDE SEQUENCE [LARGE SCALE GENOMIC DNA]</scope>
    <source>
        <strain evidence="2">UCSC1</strain>
    </source>
</reference>
<comment type="caution">
    <text evidence="2">The sequence shown here is derived from an EMBL/GenBank/DDBJ whole genome shotgun (WGS) entry which is preliminary data.</text>
</comment>
<feature type="chain" id="PRO_5019447286" evidence="1">
    <location>
        <begin position="22"/>
        <end position="339"/>
    </location>
</feature>
<dbReference type="Proteomes" id="UP000285405">
    <property type="component" value="Unassembled WGS sequence"/>
</dbReference>
<evidence type="ECO:0000313" key="3">
    <source>
        <dbReference type="Proteomes" id="UP000285405"/>
    </source>
</evidence>
<sequence length="339" mass="37738">MVSLLFSILFVAFLNSASTNASPLFKLSSRAQVIPQFVKDFAPVVFLDKEEQYYPADIARHIENTAPFITLNAVDPAPAITVDNLETLNALGNQGDDVFLTSKEIVKNKPAFFTGTKPDNTGMTVGATSCVTIVSDHGDGIVDAFYMYFFSYNQGNTVFFHELGDHVGDWEHNMIRFKNGVPEAVWFSQHSGGQAFAYSGLEKEGNRPVVYTARGTHAIYSKDGDHDHTIPGLNFSKGPLEDYTSRATRWDPMKSTFFYTFDRSTETLTSVGNSPLGIMNFRGKWGDAQYPKGKKGQENLFTFRKYVDGPTGPRNKNLNRVNVCPDKTKYCKIRVKAAP</sequence>
<dbReference type="OrthoDB" id="188042at2759"/>
<dbReference type="AlphaFoldDB" id="A0A420HBD8"/>
<dbReference type="InterPro" id="IPR009291">
    <property type="entry name" value="Vps62"/>
</dbReference>
<dbReference type="PANTHER" id="PTHR48174:SF5">
    <property type="entry name" value="VACUOLAR PROTEIN SORTING-ASSOCIATED PROTEIN 62"/>
    <property type="match status" value="1"/>
</dbReference>
<keyword evidence="1" id="KW-0732">Signal</keyword>
<feature type="signal peptide" evidence="1">
    <location>
        <begin position="1"/>
        <end position="21"/>
    </location>
</feature>
<name>A0A420HBD8_9PEZI</name>
<proteinExistence type="predicted"/>
<dbReference type="Pfam" id="PF06101">
    <property type="entry name" value="Vps62"/>
    <property type="match status" value="1"/>
</dbReference>
<evidence type="ECO:0000313" key="2">
    <source>
        <dbReference type="EMBL" id="RKF54747.1"/>
    </source>
</evidence>